<reference evidence="1 2" key="1">
    <citation type="submission" date="2021-03" db="EMBL/GenBank/DDBJ databases">
        <title>The first data on the complete genome of the tetrodotoxin-producing bacterium.</title>
        <authorList>
            <person name="Melnikova D.I."/>
            <person name="Nijland R."/>
            <person name="Magarlamov T.Y."/>
        </authorList>
    </citation>
    <scope>NUCLEOTIDE SEQUENCE [LARGE SCALE GENOMIC DNA]</scope>
    <source>
        <strain evidence="1 2">1839</strain>
    </source>
</reference>
<dbReference type="RefSeq" id="WP_214478461.1">
    <property type="nucleotide sequence ID" value="NZ_CANKUS010000002.1"/>
</dbReference>
<dbReference type="Proteomes" id="UP000679247">
    <property type="component" value="Chromosome"/>
</dbReference>
<protein>
    <submittedName>
        <fullName evidence="1">Uncharacterized protein</fullName>
    </submittedName>
</protein>
<accession>A0ABX8FGP4</accession>
<sequence length="146" mass="16504">MFLTYRGDAKLFPNKTDIANEDISFNHVSRSPDHRLPKGLYDSCGTSADRIALESGAMAEVWEASLNIPHFIRKHLSLLSMNNVMKGLLDMIELYKQKTESMAGSPAHWTQNHVNSAVIPNEFEYKEELHLLFAKLDEDGRLGGKE</sequence>
<keyword evidence="2" id="KW-1185">Reference proteome</keyword>
<proteinExistence type="predicted"/>
<evidence type="ECO:0000313" key="2">
    <source>
        <dbReference type="Proteomes" id="UP000679247"/>
    </source>
</evidence>
<dbReference type="EMBL" id="CP071709">
    <property type="protein sequence ID" value="QVY63191.1"/>
    <property type="molecule type" value="Genomic_DNA"/>
</dbReference>
<organism evidence="1 2">
    <name type="scientific">Cytobacillus gottheilii</name>
    <dbReference type="NCBI Taxonomy" id="859144"/>
    <lineage>
        <taxon>Bacteria</taxon>
        <taxon>Bacillati</taxon>
        <taxon>Bacillota</taxon>
        <taxon>Bacilli</taxon>
        <taxon>Bacillales</taxon>
        <taxon>Bacillaceae</taxon>
        <taxon>Cytobacillus</taxon>
    </lineage>
</organism>
<gene>
    <name evidence="1" type="ORF">J1899_09155</name>
</gene>
<evidence type="ECO:0000313" key="1">
    <source>
        <dbReference type="EMBL" id="QVY63191.1"/>
    </source>
</evidence>
<name>A0ABX8FGP4_9BACI</name>